<dbReference type="InterPro" id="IPR029045">
    <property type="entry name" value="ClpP/crotonase-like_dom_sf"/>
</dbReference>
<comment type="caution">
    <text evidence="1">The sequence shown here is derived from an EMBL/GenBank/DDBJ whole genome shotgun (WGS) entry which is preliminary data.</text>
</comment>
<gene>
    <name evidence="1" type="ORF">LEP1GSC038_2851</name>
</gene>
<evidence type="ECO:0008006" key="3">
    <source>
        <dbReference type="Google" id="ProtNLM"/>
    </source>
</evidence>
<accession>M6FR49</accession>
<dbReference type="SUPFAM" id="SSF52096">
    <property type="entry name" value="ClpP/crotonase"/>
    <property type="match status" value="1"/>
</dbReference>
<sequence>MSSELILSEKKGHVLHIIINRPEERNAFNVDMLYALSRHTINWKPIRIFESDLFMQTENISRWVWT</sequence>
<evidence type="ECO:0000313" key="2">
    <source>
        <dbReference type="Proteomes" id="UP000012101"/>
    </source>
</evidence>
<dbReference type="Gene3D" id="3.30.300.220">
    <property type="match status" value="1"/>
</dbReference>
<name>M6FR49_9LEPT</name>
<organism evidence="1 2">
    <name type="scientific">Leptospira weilii str. 2006001855</name>
    <dbReference type="NCBI Taxonomy" id="996804"/>
    <lineage>
        <taxon>Bacteria</taxon>
        <taxon>Pseudomonadati</taxon>
        <taxon>Spirochaetota</taxon>
        <taxon>Spirochaetia</taxon>
        <taxon>Leptospirales</taxon>
        <taxon>Leptospiraceae</taxon>
        <taxon>Leptospira</taxon>
    </lineage>
</organism>
<dbReference type="Proteomes" id="UP000012101">
    <property type="component" value="Unassembled WGS sequence"/>
</dbReference>
<dbReference type="AlphaFoldDB" id="M6FR49"/>
<reference evidence="1 2" key="1">
    <citation type="submission" date="2013-01" db="EMBL/GenBank/DDBJ databases">
        <authorList>
            <person name="Harkins D.M."/>
            <person name="Durkin A.S."/>
            <person name="Brinkac L.M."/>
            <person name="Haft D.H."/>
            <person name="Selengut J.D."/>
            <person name="Sanka R."/>
            <person name="DePew J."/>
            <person name="Purushe J."/>
            <person name="Hospenthal D.R."/>
            <person name="Murray C.K."/>
            <person name="Pimentel G."/>
            <person name="Wasfy M."/>
            <person name="Vinetz J.M."/>
            <person name="Sutton G.G."/>
            <person name="Nierman W.C."/>
            <person name="Fouts D.E."/>
        </authorList>
    </citation>
    <scope>NUCLEOTIDE SEQUENCE [LARGE SCALE GENOMIC DNA]</scope>
    <source>
        <strain evidence="1 2">2006001855</strain>
    </source>
</reference>
<proteinExistence type="predicted"/>
<evidence type="ECO:0000313" key="1">
    <source>
        <dbReference type="EMBL" id="EMM73602.1"/>
    </source>
</evidence>
<protein>
    <recommendedName>
        <fullName evidence="3">Enoyl-CoA hydratase/isomerase domain protein</fullName>
    </recommendedName>
</protein>
<dbReference type="EMBL" id="AFJM02000028">
    <property type="protein sequence ID" value="EMM73602.1"/>
    <property type="molecule type" value="Genomic_DNA"/>
</dbReference>